<organism evidence="5 6">
    <name type="scientific">Paenibacillus validus</name>
    <dbReference type="NCBI Taxonomy" id="44253"/>
    <lineage>
        <taxon>Bacteria</taxon>
        <taxon>Bacillati</taxon>
        <taxon>Bacillota</taxon>
        <taxon>Bacilli</taxon>
        <taxon>Bacillales</taxon>
        <taxon>Paenibacillaceae</taxon>
        <taxon>Paenibacillus</taxon>
    </lineage>
</organism>
<name>A0A7X3CST5_9BACL</name>
<dbReference type="EMBL" id="WNZX01000004">
    <property type="protein sequence ID" value="MUG70347.1"/>
    <property type="molecule type" value="Genomic_DNA"/>
</dbReference>
<dbReference type="InterPro" id="IPR045401">
    <property type="entry name" value="GAP1-M"/>
</dbReference>
<dbReference type="Pfam" id="PF20013">
    <property type="entry name" value="GAP1-N2"/>
    <property type="match status" value="1"/>
</dbReference>
<dbReference type="RefSeq" id="WP_155614301.1">
    <property type="nucleotide sequence ID" value="NZ_WNZX01000004.1"/>
</dbReference>
<keyword evidence="6" id="KW-1185">Reference proteome</keyword>
<evidence type="ECO:0000256" key="2">
    <source>
        <dbReference type="SAM" id="Phobius"/>
    </source>
</evidence>
<feature type="domain" description="GTPase-associated protein 1 middle" evidence="4">
    <location>
        <begin position="168"/>
        <end position="270"/>
    </location>
</feature>
<dbReference type="InterPro" id="IPR045402">
    <property type="entry name" value="GAP1-N2"/>
</dbReference>
<keyword evidence="2" id="KW-0472">Membrane</keyword>
<sequence>MNANPHRSIQQHYFTREREGVFRTNEGFDTVAVSPGLDPAFIKNALHPYCFYKGPRDLPESGDGPSEAAYPAALSVYHADNGDLVIGQTVYTSSDFTGQRSAFFTHQYVVPSERKDEWLRHPERLFALGGFATSYDIAQGKSLPEIHDPSAVYGHSEAGKRVETDRLLARFGLTQEVFEQLLASLMVSVTNRRKVYVVLDAEAAQAEPDARQLMRLLFDCLPYAFRRRLGVLTFAGEPEGKQHIHVTFLEKGALRQADRQLERDMLFELPAGKTTGAESAGTARRLLDTIWTLRKEPERLQELFAFCEEALLGQDAVQSLSLPAYDELSVLFGIEQGEDALYDADRVGVWKALGVYSSGPGAGRGKPRLRELLVRLLRLETADVKRIADRAQIEAMLGCEACLERGERALLCRALALYVLRAAAGGDIRAAAPLLEPVQQRPETFRAVFRELCGLSPRTAERCATFALERAEGARALQTVLTFWLAYAGALPVTFLAGETLTAVKRLLGKESPARKTETASALFRFFDELAEREGLQRYVDYGELMKLEIQLGLLEEVPLSELGADDMVRLGFMLDPPAPELLPHLTKGHRLTLELWAAVYRVLTLERGGEAQAEAWLVKLGPLELERAQAFLRSAWDDGLSRSVFSRIAFGFYQGGDGVSGSRGSYDFDSLLDYLAAQGGKETVYDFIEWSAAEERFPGARGGIDPHYRAALNRYFDRYDKGAMRQKQVRQRLMAVPNAAFAALFRDIRQRQAPAWQRFALRRKKSTLLAAIVGTAALITLLLAWKPVVAFFIEPIPELQVDELPERTTSGIVTLKAQATDGYDRSPGIYINGELAGKSRVSRDIVLSSGSNVITVRAENKYGGSSEPVQKTIVLESPIGPKLPAAPPSGINSGGR</sequence>
<evidence type="ECO:0000259" key="4">
    <source>
        <dbReference type="Pfam" id="PF20014"/>
    </source>
</evidence>
<keyword evidence="2" id="KW-1133">Transmembrane helix</keyword>
<dbReference type="Pfam" id="PF20014">
    <property type="entry name" value="GAP1-M"/>
    <property type="match status" value="1"/>
</dbReference>
<evidence type="ECO:0000313" key="5">
    <source>
        <dbReference type="EMBL" id="MUG70347.1"/>
    </source>
</evidence>
<evidence type="ECO:0000259" key="3">
    <source>
        <dbReference type="Pfam" id="PF20013"/>
    </source>
</evidence>
<dbReference type="Proteomes" id="UP000450917">
    <property type="component" value="Unassembled WGS sequence"/>
</dbReference>
<feature type="transmembrane region" description="Helical" evidence="2">
    <location>
        <begin position="768"/>
        <end position="786"/>
    </location>
</feature>
<proteinExistence type="predicted"/>
<evidence type="ECO:0000256" key="1">
    <source>
        <dbReference type="SAM" id="MobiDB-lite"/>
    </source>
</evidence>
<comment type="caution">
    <text evidence="5">The sequence shown here is derived from an EMBL/GenBank/DDBJ whole genome shotgun (WGS) entry which is preliminary data.</text>
</comment>
<feature type="transmembrane region" description="Helical" evidence="2">
    <location>
        <begin position="484"/>
        <end position="504"/>
    </location>
</feature>
<protein>
    <submittedName>
        <fullName evidence="5">Uncharacterized protein</fullName>
    </submittedName>
</protein>
<feature type="region of interest" description="Disordered" evidence="1">
    <location>
        <begin position="878"/>
        <end position="897"/>
    </location>
</feature>
<accession>A0A7X3CST5</accession>
<evidence type="ECO:0000313" key="6">
    <source>
        <dbReference type="Proteomes" id="UP000450917"/>
    </source>
</evidence>
<keyword evidence="2" id="KW-0812">Transmembrane</keyword>
<reference evidence="5 6" key="1">
    <citation type="submission" date="2019-11" db="EMBL/GenBank/DDBJ databases">
        <title>Draft genome sequences of five Paenibacillus species of dairy origin.</title>
        <authorList>
            <person name="Olajide A.M."/>
            <person name="Chen S."/>
            <person name="Lapointe G."/>
        </authorList>
    </citation>
    <scope>NUCLEOTIDE SEQUENCE [LARGE SCALE GENOMIC DNA]</scope>
    <source>
        <strain evidence="5 6">2CS3</strain>
    </source>
</reference>
<dbReference type="AlphaFoldDB" id="A0A7X3CST5"/>
<gene>
    <name evidence="5" type="ORF">GNP93_06605</name>
</gene>
<feature type="domain" description="GTPase-associated protein 1 N-terminal" evidence="3">
    <location>
        <begin position="8"/>
        <end position="148"/>
    </location>
</feature>